<reference evidence="9 10" key="1">
    <citation type="submission" date="2018-06" db="EMBL/GenBank/DDBJ databases">
        <authorList>
            <consortium name="Pathogen Informatics"/>
            <person name="Doyle S."/>
        </authorList>
    </citation>
    <scope>NUCLEOTIDE SEQUENCE [LARGE SCALE GENOMIC DNA]</scope>
    <source>
        <strain evidence="9 10">NCTC10465</strain>
    </source>
</reference>
<dbReference type="Proteomes" id="UP000255230">
    <property type="component" value="Unassembled WGS sequence"/>
</dbReference>
<proteinExistence type="predicted"/>
<keyword evidence="5" id="KW-0998">Cell outer membrane</keyword>
<evidence type="ECO:0000256" key="6">
    <source>
        <dbReference type="ARBA" id="ARBA00023288"/>
    </source>
</evidence>
<evidence type="ECO:0000256" key="8">
    <source>
        <dbReference type="SAM" id="SignalP"/>
    </source>
</evidence>
<dbReference type="EMBL" id="UGPY01000001">
    <property type="protein sequence ID" value="STY96945.1"/>
    <property type="molecule type" value="Genomic_DNA"/>
</dbReference>
<dbReference type="Pfam" id="PF13627">
    <property type="entry name" value="LptM_cons"/>
    <property type="match status" value="1"/>
</dbReference>
<organism evidence="9 10">
    <name type="scientific">Faucicola osloensis</name>
    <name type="common">Moraxella osloensis</name>
    <dbReference type="NCBI Taxonomy" id="34062"/>
    <lineage>
        <taxon>Bacteria</taxon>
        <taxon>Pseudomonadati</taxon>
        <taxon>Pseudomonadota</taxon>
        <taxon>Gammaproteobacteria</taxon>
        <taxon>Moraxellales</taxon>
        <taxon>Moraxellaceae</taxon>
        <taxon>Faucicola</taxon>
    </lineage>
</organism>
<keyword evidence="2 8" id="KW-0732">Signal</keyword>
<evidence type="ECO:0000313" key="9">
    <source>
        <dbReference type="EMBL" id="STY96945.1"/>
    </source>
</evidence>
<feature type="chain" id="PRO_5016987509" evidence="8">
    <location>
        <begin position="24"/>
        <end position="109"/>
    </location>
</feature>
<sequence>MQISKLSPTIAVLMVMLATHVLTGCGQKGALYLPSSHSQQVVDATAKPTSTTANASDTKVDVNTQDPNVMIDNNATQAPQSAPHSATTPSVPSVPSVPTVPSVGGKNDY</sequence>
<dbReference type="PROSITE" id="PS51257">
    <property type="entry name" value="PROKAR_LIPOPROTEIN"/>
    <property type="match status" value="1"/>
</dbReference>
<dbReference type="KEGG" id="mos:AXE82_03765"/>
<evidence type="ECO:0000256" key="3">
    <source>
        <dbReference type="ARBA" id="ARBA00023136"/>
    </source>
</evidence>
<evidence type="ECO:0000256" key="4">
    <source>
        <dbReference type="ARBA" id="ARBA00023139"/>
    </source>
</evidence>
<gene>
    <name evidence="9" type="ORF">NCTC10465_00712</name>
</gene>
<feature type="compositionally biased region" description="Low complexity" evidence="7">
    <location>
        <begin position="81"/>
        <end position="103"/>
    </location>
</feature>
<keyword evidence="4" id="KW-0564">Palmitate</keyword>
<keyword evidence="3" id="KW-0472">Membrane</keyword>
<feature type="compositionally biased region" description="Polar residues" evidence="7">
    <location>
        <begin position="44"/>
        <end position="80"/>
    </location>
</feature>
<feature type="signal peptide" evidence="8">
    <location>
        <begin position="1"/>
        <end position="23"/>
    </location>
</feature>
<evidence type="ECO:0000256" key="7">
    <source>
        <dbReference type="SAM" id="MobiDB-lite"/>
    </source>
</evidence>
<accession>A0A378Q8G7</accession>
<feature type="region of interest" description="Disordered" evidence="7">
    <location>
        <begin position="44"/>
        <end position="109"/>
    </location>
</feature>
<evidence type="ECO:0000313" key="10">
    <source>
        <dbReference type="Proteomes" id="UP000255230"/>
    </source>
</evidence>
<evidence type="ECO:0000256" key="5">
    <source>
        <dbReference type="ARBA" id="ARBA00023237"/>
    </source>
</evidence>
<dbReference type="GeneID" id="35778018"/>
<protein>
    <submittedName>
        <fullName evidence="9">Predicted small periplasmic lipoprotein</fullName>
    </submittedName>
</protein>
<keyword evidence="6 9" id="KW-0449">Lipoprotein</keyword>
<evidence type="ECO:0000256" key="2">
    <source>
        <dbReference type="ARBA" id="ARBA00022729"/>
    </source>
</evidence>
<dbReference type="AlphaFoldDB" id="A0A378Q8G7"/>
<dbReference type="RefSeq" id="WP_062331601.1">
    <property type="nucleotide sequence ID" value="NZ_CBCRZU010000003.1"/>
</dbReference>
<dbReference type="InterPro" id="IPR032831">
    <property type="entry name" value="LptM_cons"/>
</dbReference>
<dbReference type="GO" id="GO:0009279">
    <property type="term" value="C:cell outer membrane"/>
    <property type="evidence" value="ECO:0007669"/>
    <property type="project" value="UniProtKB-SubCell"/>
</dbReference>
<comment type="subcellular location">
    <subcellularLocation>
        <location evidence="1">Cell outer membrane</location>
        <topology evidence="1">Lipid-anchor</topology>
    </subcellularLocation>
</comment>
<keyword evidence="10" id="KW-1185">Reference proteome</keyword>
<dbReference type="NCBIfam" id="NF047847">
    <property type="entry name" value="SS_mature_LptM"/>
    <property type="match status" value="1"/>
</dbReference>
<name>A0A378Q8G7_FAUOS</name>
<evidence type="ECO:0000256" key="1">
    <source>
        <dbReference type="ARBA" id="ARBA00004459"/>
    </source>
</evidence>